<feature type="region of interest" description="Disordered" evidence="2">
    <location>
        <begin position="106"/>
        <end position="135"/>
    </location>
</feature>
<dbReference type="AlphaFoldDB" id="A0AAE1L303"/>
<proteinExistence type="predicted"/>
<evidence type="ECO:0000313" key="4">
    <source>
        <dbReference type="Proteomes" id="UP001286313"/>
    </source>
</evidence>
<keyword evidence="1" id="KW-0175">Coiled coil</keyword>
<dbReference type="Proteomes" id="UP001286313">
    <property type="component" value="Unassembled WGS sequence"/>
</dbReference>
<evidence type="ECO:0000313" key="3">
    <source>
        <dbReference type="EMBL" id="KAK3890890.1"/>
    </source>
</evidence>
<organism evidence="3 4">
    <name type="scientific">Petrolisthes cinctipes</name>
    <name type="common">Flat porcelain crab</name>
    <dbReference type="NCBI Taxonomy" id="88211"/>
    <lineage>
        <taxon>Eukaryota</taxon>
        <taxon>Metazoa</taxon>
        <taxon>Ecdysozoa</taxon>
        <taxon>Arthropoda</taxon>
        <taxon>Crustacea</taxon>
        <taxon>Multicrustacea</taxon>
        <taxon>Malacostraca</taxon>
        <taxon>Eumalacostraca</taxon>
        <taxon>Eucarida</taxon>
        <taxon>Decapoda</taxon>
        <taxon>Pleocyemata</taxon>
        <taxon>Anomura</taxon>
        <taxon>Galatheoidea</taxon>
        <taxon>Porcellanidae</taxon>
        <taxon>Petrolisthes</taxon>
    </lineage>
</organism>
<dbReference type="EMBL" id="JAWQEG010000382">
    <property type="protein sequence ID" value="KAK3890890.1"/>
    <property type="molecule type" value="Genomic_DNA"/>
</dbReference>
<evidence type="ECO:0000256" key="1">
    <source>
        <dbReference type="SAM" id="Coils"/>
    </source>
</evidence>
<gene>
    <name evidence="3" type="ORF">Pcinc_005189</name>
</gene>
<reference evidence="3" key="1">
    <citation type="submission" date="2023-10" db="EMBL/GenBank/DDBJ databases">
        <title>Genome assemblies of two species of porcelain crab, Petrolisthes cinctipes and Petrolisthes manimaculis (Anomura: Porcellanidae).</title>
        <authorList>
            <person name="Angst P."/>
        </authorList>
    </citation>
    <scope>NUCLEOTIDE SEQUENCE</scope>
    <source>
        <strain evidence="3">PB745_01</strain>
        <tissue evidence="3">Gill</tissue>
    </source>
</reference>
<keyword evidence="4" id="KW-1185">Reference proteome</keyword>
<accession>A0AAE1L303</accession>
<evidence type="ECO:0000256" key="2">
    <source>
        <dbReference type="SAM" id="MobiDB-lite"/>
    </source>
</evidence>
<sequence>MWWSLKAQGREELCNYNKHIGGTGDGPPPKELSEVAIVVQRILVTDNASINALVAGDQYDAVLAQIRDEGPVTVVDEEIAYDADISAAFDVNVIGNTASLTVPVTTQSPSLPVGTSTPSSALPQPTHTNSTSKRSLFQSNEEFCVKKRKLELAMDDAKVELIKAQTAVLRAQAAKLEAEKETIELENEQKALLIQQQRASTVNIPLDDL</sequence>
<name>A0AAE1L303_PETCI</name>
<comment type="caution">
    <text evidence="3">The sequence shown here is derived from an EMBL/GenBank/DDBJ whole genome shotgun (WGS) entry which is preliminary data.</text>
</comment>
<protein>
    <submittedName>
        <fullName evidence="3">Uncharacterized protein</fullName>
    </submittedName>
</protein>
<feature type="coiled-coil region" evidence="1">
    <location>
        <begin position="147"/>
        <end position="196"/>
    </location>
</feature>